<keyword evidence="5" id="KW-0862">Zinc</keyword>
<keyword evidence="4" id="KW-0378">Hydrolase</keyword>
<dbReference type="CDD" id="cd11375">
    <property type="entry name" value="Peptidase_M54"/>
    <property type="match status" value="1"/>
</dbReference>
<evidence type="ECO:0000256" key="5">
    <source>
        <dbReference type="ARBA" id="ARBA00022833"/>
    </source>
</evidence>
<dbReference type="PANTHER" id="PTHR15910:SF1">
    <property type="entry name" value="ARCHAEMETZINCIN-2"/>
    <property type="match status" value="1"/>
</dbReference>
<dbReference type="InterPro" id="IPR024079">
    <property type="entry name" value="MetalloPept_cat_dom_sf"/>
</dbReference>
<evidence type="ECO:0008006" key="9">
    <source>
        <dbReference type="Google" id="ProtNLM"/>
    </source>
</evidence>
<evidence type="ECO:0000256" key="6">
    <source>
        <dbReference type="ARBA" id="ARBA00023049"/>
    </source>
</evidence>
<organism evidence="7 8">
    <name type="scientific">Tegillarca granosa</name>
    <name type="common">Malaysian cockle</name>
    <name type="synonym">Anadara granosa</name>
    <dbReference type="NCBI Taxonomy" id="220873"/>
    <lineage>
        <taxon>Eukaryota</taxon>
        <taxon>Metazoa</taxon>
        <taxon>Spiralia</taxon>
        <taxon>Lophotrochozoa</taxon>
        <taxon>Mollusca</taxon>
        <taxon>Bivalvia</taxon>
        <taxon>Autobranchia</taxon>
        <taxon>Pteriomorphia</taxon>
        <taxon>Arcoida</taxon>
        <taxon>Arcoidea</taxon>
        <taxon>Arcidae</taxon>
        <taxon>Tegillarca</taxon>
    </lineage>
</organism>
<keyword evidence="3" id="KW-0479">Metal-binding</keyword>
<dbReference type="InterPro" id="IPR012962">
    <property type="entry name" value="Pept_M54_archaemetzincn"/>
</dbReference>
<name>A0ABQ9FI57_TEGGR</name>
<dbReference type="Pfam" id="PF07998">
    <property type="entry name" value="Peptidase_M54"/>
    <property type="match status" value="1"/>
</dbReference>
<accession>A0ABQ9FI57</accession>
<evidence type="ECO:0000256" key="1">
    <source>
        <dbReference type="ARBA" id="ARBA00001947"/>
    </source>
</evidence>
<keyword evidence="6" id="KW-0482">Metalloprotease</keyword>
<comment type="cofactor">
    <cofactor evidence="1">
        <name>Zn(2+)</name>
        <dbReference type="ChEBI" id="CHEBI:29105"/>
    </cofactor>
</comment>
<dbReference type="Proteomes" id="UP001217089">
    <property type="component" value="Unassembled WGS sequence"/>
</dbReference>
<dbReference type="Gene3D" id="3.40.390.10">
    <property type="entry name" value="Collagenase (Catalytic Domain)"/>
    <property type="match status" value="1"/>
</dbReference>
<dbReference type="EMBL" id="JARBDR010000328">
    <property type="protein sequence ID" value="KAJ8316336.1"/>
    <property type="molecule type" value="Genomic_DNA"/>
</dbReference>
<sequence>VKLNNTGSSVPRYRLVYKENYPNRGHDLPENFLKFFLPDIFVVVFYRQRIFPSNEKTERKMIVKIMKTQTLKKKVPHRINEDSESYQVHAGQILKAMSPVTPKDAFCVAGITMCDLYPQESWNFVFGLANLSGRCGVYSLARYFEVNEPLLKRACKTMCHEIGHMFGLKHCIFFKCIMNGSNHLDESDSRPIFLCPVCLRKLHFTCKFDIIERYQKMEAFWAEHNLQGDADWLNRRPHLTHFTYH</sequence>
<keyword evidence="8" id="KW-1185">Reference proteome</keyword>
<dbReference type="PANTHER" id="PTHR15910">
    <property type="entry name" value="ARCHAEMETZINCIN"/>
    <property type="match status" value="1"/>
</dbReference>
<gene>
    <name evidence="7" type="ORF">KUTeg_006350</name>
</gene>
<reference evidence="7 8" key="1">
    <citation type="submission" date="2022-12" db="EMBL/GenBank/DDBJ databases">
        <title>Chromosome-level genome of Tegillarca granosa.</title>
        <authorList>
            <person name="Kim J."/>
        </authorList>
    </citation>
    <scope>NUCLEOTIDE SEQUENCE [LARGE SCALE GENOMIC DNA]</scope>
    <source>
        <strain evidence="7">Teg-2019</strain>
        <tissue evidence="7">Adductor muscle</tissue>
    </source>
</reference>
<evidence type="ECO:0000256" key="3">
    <source>
        <dbReference type="ARBA" id="ARBA00022723"/>
    </source>
</evidence>
<protein>
    <recommendedName>
        <fullName evidence="9">Archaemetzincin-2</fullName>
    </recommendedName>
</protein>
<evidence type="ECO:0000256" key="4">
    <source>
        <dbReference type="ARBA" id="ARBA00022801"/>
    </source>
</evidence>
<dbReference type="SUPFAM" id="SSF55486">
    <property type="entry name" value="Metalloproteases ('zincins'), catalytic domain"/>
    <property type="match status" value="1"/>
</dbReference>
<feature type="non-terminal residue" evidence="7">
    <location>
        <position position="1"/>
    </location>
</feature>
<comment type="caution">
    <text evidence="7">The sequence shown here is derived from an EMBL/GenBank/DDBJ whole genome shotgun (WGS) entry which is preliminary data.</text>
</comment>
<evidence type="ECO:0000313" key="7">
    <source>
        <dbReference type="EMBL" id="KAJ8316336.1"/>
    </source>
</evidence>
<proteinExistence type="predicted"/>
<evidence type="ECO:0000256" key="2">
    <source>
        <dbReference type="ARBA" id="ARBA00022670"/>
    </source>
</evidence>
<keyword evidence="2" id="KW-0645">Protease</keyword>
<evidence type="ECO:0000313" key="8">
    <source>
        <dbReference type="Proteomes" id="UP001217089"/>
    </source>
</evidence>